<evidence type="ECO:0000259" key="4">
    <source>
        <dbReference type="PROSITE" id="PS50927"/>
    </source>
</evidence>
<keyword evidence="3" id="KW-1133">Transmembrane helix</keyword>
<dbReference type="PANTHER" id="PTHR47976">
    <property type="entry name" value="G-TYPE LECTIN S-RECEPTOR-LIKE SERINE/THREONINE-PROTEIN KINASE SD2-5"/>
    <property type="match status" value="1"/>
</dbReference>
<feature type="transmembrane region" description="Helical" evidence="3">
    <location>
        <begin position="601"/>
        <end position="623"/>
    </location>
</feature>
<dbReference type="Pfam" id="PF01453">
    <property type="entry name" value="B_lectin"/>
    <property type="match status" value="1"/>
</dbReference>
<keyword evidence="3" id="KW-0812">Transmembrane</keyword>
<dbReference type="PANTHER" id="PTHR47976:SF120">
    <property type="entry name" value="G-TYPE LECTIN S-RECEPTOR-LIKE SERINE_THREONINE-PROTEIN KINASE SD2-5"/>
    <property type="match status" value="1"/>
</dbReference>
<dbReference type="InterPro" id="IPR001480">
    <property type="entry name" value="Bulb-type_lectin_dom"/>
</dbReference>
<reference evidence="6" key="2">
    <citation type="journal article" date="2017" name="J. Anim. Genet.">
        <title>Multiple reference genome sequences of hot pepper reveal the massive evolution of plant disease resistance genes by retroduplication.</title>
        <authorList>
            <person name="Kim S."/>
            <person name="Park J."/>
            <person name="Yeom S.-I."/>
            <person name="Kim Y.-M."/>
            <person name="Seo E."/>
            <person name="Kim K.-T."/>
            <person name="Kim M.-S."/>
            <person name="Lee J.M."/>
            <person name="Cheong K."/>
            <person name="Shin H.-S."/>
            <person name="Kim S.-B."/>
            <person name="Han K."/>
            <person name="Lee J."/>
            <person name="Park M."/>
            <person name="Lee H.-A."/>
            <person name="Lee H.-Y."/>
            <person name="Lee Y."/>
            <person name="Oh S."/>
            <person name="Lee J.H."/>
            <person name="Choi E."/>
            <person name="Choi E."/>
            <person name="Lee S.E."/>
            <person name="Jeon J."/>
            <person name="Kim H."/>
            <person name="Choi G."/>
            <person name="Song H."/>
            <person name="Lee J."/>
            <person name="Lee S.-C."/>
            <person name="Kwon J.-K."/>
            <person name="Lee H.-Y."/>
            <person name="Koo N."/>
            <person name="Hong Y."/>
            <person name="Kim R.W."/>
            <person name="Kang W.-H."/>
            <person name="Huh J.H."/>
            <person name="Kang B.-C."/>
            <person name="Yang T.-J."/>
            <person name="Lee Y.-H."/>
            <person name="Bennetzen J.L."/>
            <person name="Choi D."/>
        </authorList>
    </citation>
    <scope>NUCLEOTIDE SEQUENCE [LARGE SCALE GENOMIC DNA]</scope>
    <source>
        <strain evidence="6">cv. PBC81</strain>
    </source>
</reference>
<keyword evidence="3" id="KW-0472">Membrane</keyword>
<dbReference type="EMBL" id="MLFT02000008">
    <property type="protein sequence ID" value="PHT39999.1"/>
    <property type="molecule type" value="Genomic_DNA"/>
</dbReference>
<sequence>MDMNSLVGGLNDLEMNQVRMYDENPRHSAYQRTSTSFGSNFVTFLLENEPQTFKEVMSSSDSSFWKEAISSEIESILSNHMWELVDLPPENKPLGTPNHKIIVCLYVDDMWIISRELFDINTTKQMFESKFDMEDLGVVDVVLGIRIHKTPQGLALSQSHYIEKVLDKFKYLEFCIGKTPLNGYCTSDVHIGYQVSLAIPTSYCRGFMGRAFLMESENEMVPNFRAAISVEANNEKYTCSVDVLLGDVKVWSSGHLSKFYTIDKCVLQLTQYGDLLLRGQDDRVGWKAGTSGQGVERLHLLGTGNLVLVDAMNLIKWQSFNFPTNIMLWGQRLSSRTRLTAFPSNNSSLSYSFEIQYDKIALYLYSGKLKYSYWGYTPLELEDLNITYVELTSNALEIFNNENHRIGRIKSDKIEPLRFLALGNITGNLGFYYYSSEKGKFEASYQALNTSCDLPLACKPYGICTFSEKCSCIRLIKRGDGLLSDCAENVTEGFCGRNRSQMLQLQGVMSVLRSNPYKVNVSKEICANLCLDNCTCVAALHFSLVDSEDDHTKPGECYLYGLARGVKQIQRDGRLSYMVKVPAATDQDHDKHSHWKKRIPIVVGVVDGIVLLLVLGGIGYYVIRKRRKPCPDTAHSN</sequence>
<feature type="domain" description="Bulb-type lectin" evidence="4">
    <location>
        <begin position="182"/>
        <end position="321"/>
    </location>
</feature>
<dbReference type="InterPro" id="IPR051343">
    <property type="entry name" value="G-type_lectin_kinases/EP1-like"/>
</dbReference>
<dbReference type="InterPro" id="IPR013103">
    <property type="entry name" value="RVT_2"/>
</dbReference>
<evidence type="ECO:0000313" key="6">
    <source>
        <dbReference type="Proteomes" id="UP000224567"/>
    </source>
</evidence>
<dbReference type="AlphaFoldDB" id="A0A2G2W489"/>
<dbReference type="InterPro" id="IPR036426">
    <property type="entry name" value="Bulb-type_lectin_dom_sf"/>
</dbReference>
<accession>A0A2G2W489</accession>
<keyword evidence="2" id="KW-0325">Glycoprotein</keyword>
<name>A0A2G2W489_CAPBA</name>
<dbReference type="STRING" id="33114.A0A2G2W489"/>
<reference evidence="5 6" key="1">
    <citation type="journal article" date="2017" name="Genome Biol.">
        <title>New reference genome sequences of hot pepper reveal the massive evolution of plant disease-resistance genes by retroduplication.</title>
        <authorList>
            <person name="Kim S."/>
            <person name="Park J."/>
            <person name="Yeom S.I."/>
            <person name="Kim Y.M."/>
            <person name="Seo E."/>
            <person name="Kim K.T."/>
            <person name="Kim M.S."/>
            <person name="Lee J.M."/>
            <person name="Cheong K."/>
            <person name="Shin H.S."/>
            <person name="Kim S.B."/>
            <person name="Han K."/>
            <person name="Lee J."/>
            <person name="Park M."/>
            <person name="Lee H.A."/>
            <person name="Lee H.Y."/>
            <person name="Lee Y."/>
            <person name="Oh S."/>
            <person name="Lee J.H."/>
            <person name="Choi E."/>
            <person name="Choi E."/>
            <person name="Lee S.E."/>
            <person name="Jeon J."/>
            <person name="Kim H."/>
            <person name="Choi G."/>
            <person name="Song H."/>
            <person name="Lee J."/>
            <person name="Lee S.C."/>
            <person name="Kwon J.K."/>
            <person name="Lee H.Y."/>
            <person name="Koo N."/>
            <person name="Hong Y."/>
            <person name="Kim R.W."/>
            <person name="Kang W.H."/>
            <person name="Huh J.H."/>
            <person name="Kang B.C."/>
            <person name="Yang T.J."/>
            <person name="Lee Y.H."/>
            <person name="Bennetzen J.L."/>
            <person name="Choi D."/>
        </authorList>
    </citation>
    <scope>NUCLEOTIDE SEQUENCE [LARGE SCALE GENOMIC DNA]</scope>
    <source>
        <strain evidence="6">cv. PBC81</strain>
    </source>
</reference>
<evidence type="ECO:0000313" key="5">
    <source>
        <dbReference type="EMBL" id="PHT39999.1"/>
    </source>
</evidence>
<protein>
    <recommendedName>
        <fullName evidence="4">Bulb-type lectin domain-containing protein</fullName>
    </recommendedName>
</protein>
<evidence type="ECO:0000256" key="2">
    <source>
        <dbReference type="ARBA" id="ARBA00023180"/>
    </source>
</evidence>
<evidence type="ECO:0000256" key="3">
    <source>
        <dbReference type="SAM" id="Phobius"/>
    </source>
</evidence>
<dbReference type="Pfam" id="PF07727">
    <property type="entry name" value="RVT_2"/>
    <property type="match status" value="1"/>
</dbReference>
<keyword evidence="1" id="KW-0732">Signal</keyword>
<comment type="caution">
    <text evidence="5">The sequence shown here is derived from an EMBL/GenBank/DDBJ whole genome shotgun (WGS) entry which is preliminary data.</text>
</comment>
<organism evidence="5 6">
    <name type="scientific">Capsicum baccatum</name>
    <name type="common">Peruvian pepper</name>
    <dbReference type="NCBI Taxonomy" id="33114"/>
    <lineage>
        <taxon>Eukaryota</taxon>
        <taxon>Viridiplantae</taxon>
        <taxon>Streptophyta</taxon>
        <taxon>Embryophyta</taxon>
        <taxon>Tracheophyta</taxon>
        <taxon>Spermatophyta</taxon>
        <taxon>Magnoliopsida</taxon>
        <taxon>eudicotyledons</taxon>
        <taxon>Gunneridae</taxon>
        <taxon>Pentapetalae</taxon>
        <taxon>asterids</taxon>
        <taxon>lamiids</taxon>
        <taxon>Solanales</taxon>
        <taxon>Solanaceae</taxon>
        <taxon>Solanoideae</taxon>
        <taxon>Capsiceae</taxon>
        <taxon>Capsicum</taxon>
    </lineage>
</organism>
<dbReference type="Gene3D" id="2.90.10.10">
    <property type="entry name" value="Bulb-type lectin domain"/>
    <property type="match status" value="1"/>
</dbReference>
<evidence type="ECO:0000256" key="1">
    <source>
        <dbReference type="ARBA" id="ARBA00022729"/>
    </source>
</evidence>
<dbReference type="PROSITE" id="PS50927">
    <property type="entry name" value="BULB_LECTIN"/>
    <property type="match status" value="1"/>
</dbReference>
<dbReference type="OrthoDB" id="740822at2759"/>
<dbReference type="SUPFAM" id="SSF51110">
    <property type="entry name" value="alpha-D-mannose-specific plant lectins"/>
    <property type="match status" value="1"/>
</dbReference>
<dbReference type="Proteomes" id="UP000224567">
    <property type="component" value="Unassembled WGS sequence"/>
</dbReference>
<gene>
    <name evidence="5" type="ORF">CQW23_18853</name>
</gene>
<keyword evidence="6" id="KW-1185">Reference proteome</keyword>
<proteinExistence type="predicted"/>